<protein>
    <submittedName>
        <fullName evidence="1">Uncharacterized protein</fullName>
    </submittedName>
</protein>
<sequence>MSVFGRAMGRRGILLIGRSLRVSTGFVTFFQTMPGAIGRCALRACLMQRPHIFIHRVILFRTILAKVPQASDAATNLADHDGNANGNGKKHQGETLANVPQACQCSQISHDGSKAGSALVYQFGTERRQALSKRLRGRWGRLVKGGPCRRESRSATEAGFKQYKRKRNGFVSWRPHRSACSCRTSLQDLA</sequence>
<gene>
    <name evidence="1" type="ORF">Bxe_B1717</name>
</gene>
<reference evidence="1 2" key="1">
    <citation type="journal article" date="2006" name="Proc. Natl. Acad. Sci. U.S.A.">
        <title>Burkholderia xenovorans LB400 harbors a multi-replicon, 9.73-Mbp genome shaped for versatility.</title>
        <authorList>
            <person name="Chain P.S."/>
            <person name="Denef V.J."/>
            <person name="Konstantinidis K.T."/>
            <person name="Vergez L.M."/>
            <person name="Agullo L."/>
            <person name="Reyes V.L."/>
            <person name="Hauser L."/>
            <person name="Cordova M."/>
            <person name="Gomez L."/>
            <person name="Gonzalez M."/>
            <person name="Land M."/>
            <person name="Lao V."/>
            <person name="Larimer F."/>
            <person name="LiPuma J.J."/>
            <person name="Mahenthiralingam E."/>
            <person name="Malfatti S.A."/>
            <person name="Marx C.J."/>
            <person name="Parnell J.J."/>
            <person name="Ramette A."/>
            <person name="Richardson P."/>
            <person name="Seeger M."/>
            <person name="Smith D."/>
            <person name="Spilker T."/>
            <person name="Sul W.J."/>
            <person name="Tsoi T.V."/>
            <person name="Ulrich L.E."/>
            <person name="Zhulin I.B."/>
            <person name="Tiedje J.M."/>
        </authorList>
    </citation>
    <scope>NUCLEOTIDE SEQUENCE [LARGE SCALE GENOMIC DNA]</scope>
    <source>
        <strain evidence="1 2">LB400</strain>
    </source>
</reference>
<accession>Q13NU0</accession>
<dbReference type="AlphaFoldDB" id="Q13NU0"/>
<dbReference type="EMBL" id="CP000271">
    <property type="protein sequence ID" value="ABE34249.1"/>
    <property type="molecule type" value="Genomic_DNA"/>
</dbReference>
<dbReference type="STRING" id="266265.Bxe_B1717"/>
<proteinExistence type="predicted"/>
<evidence type="ECO:0000313" key="2">
    <source>
        <dbReference type="Proteomes" id="UP000001817"/>
    </source>
</evidence>
<evidence type="ECO:0000313" key="1">
    <source>
        <dbReference type="EMBL" id="ABE34249.1"/>
    </source>
</evidence>
<name>Q13NU0_PARXL</name>
<keyword evidence="2" id="KW-1185">Reference proteome</keyword>
<organism evidence="1 2">
    <name type="scientific">Paraburkholderia xenovorans (strain LB400)</name>
    <dbReference type="NCBI Taxonomy" id="266265"/>
    <lineage>
        <taxon>Bacteria</taxon>
        <taxon>Pseudomonadati</taxon>
        <taxon>Pseudomonadota</taxon>
        <taxon>Betaproteobacteria</taxon>
        <taxon>Burkholderiales</taxon>
        <taxon>Burkholderiaceae</taxon>
        <taxon>Paraburkholderia</taxon>
    </lineage>
</organism>
<dbReference type="Proteomes" id="UP000001817">
    <property type="component" value="Chromosome 2"/>
</dbReference>
<dbReference type="KEGG" id="bxe:Bxe_B1717"/>